<gene>
    <name evidence="10" type="ORF">GKE90_07590</name>
</gene>
<reference evidence="10 11" key="1">
    <citation type="journal article" date="2019" name="Nat. Med.">
        <title>A library of human gut bacterial isolates paired with longitudinal multiomics data enables mechanistic microbiome research.</title>
        <authorList>
            <person name="Poyet M."/>
            <person name="Groussin M."/>
            <person name="Gibbons S.M."/>
            <person name="Avila-Pacheco J."/>
            <person name="Jiang X."/>
            <person name="Kearney S.M."/>
            <person name="Perrotta A.R."/>
            <person name="Berdy B."/>
            <person name="Zhao S."/>
            <person name="Lieberman T.D."/>
            <person name="Swanson P.K."/>
            <person name="Smith M."/>
            <person name="Roesemann S."/>
            <person name="Alexander J.E."/>
            <person name="Rich S.A."/>
            <person name="Livny J."/>
            <person name="Vlamakis H."/>
            <person name="Clish C."/>
            <person name="Bullock K."/>
            <person name="Deik A."/>
            <person name="Scott J."/>
            <person name="Pierce K.A."/>
            <person name="Xavier R.J."/>
            <person name="Alm E.J."/>
        </authorList>
    </citation>
    <scope>NUCLEOTIDE SEQUENCE [LARGE SCALE GENOMIC DNA]</scope>
    <source>
        <strain evidence="10 11">BIOML-A5</strain>
    </source>
</reference>
<evidence type="ECO:0000313" key="11">
    <source>
        <dbReference type="Proteomes" id="UP000429811"/>
    </source>
</evidence>
<feature type="transmembrane region" description="Helical" evidence="9">
    <location>
        <begin position="204"/>
        <end position="231"/>
    </location>
</feature>
<dbReference type="Pfam" id="PF03609">
    <property type="entry name" value="EII-Sor"/>
    <property type="match status" value="1"/>
</dbReference>
<evidence type="ECO:0000256" key="2">
    <source>
        <dbReference type="ARBA" id="ARBA00022448"/>
    </source>
</evidence>
<comment type="caution">
    <text evidence="10">The sequence shown here is derived from an EMBL/GenBank/DDBJ whole genome shotgun (WGS) entry which is preliminary data.</text>
</comment>
<evidence type="ECO:0000256" key="1">
    <source>
        <dbReference type="ARBA" id="ARBA00004651"/>
    </source>
</evidence>
<keyword evidence="7 9" id="KW-1133">Transmembrane helix</keyword>
<dbReference type="PANTHER" id="PTHR32502:SF8">
    <property type="entry name" value="N-ACETYLGALACTOSAMINE PERMEASE IIC COMPONENT 1"/>
    <property type="match status" value="1"/>
</dbReference>
<evidence type="ECO:0000256" key="4">
    <source>
        <dbReference type="ARBA" id="ARBA00022597"/>
    </source>
</evidence>
<evidence type="ECO:0000256" key="8">
    <source>
        <dbReference type="ARBA" id="ARBA00023136"/>
    </source>
</evidence>
<protein>
    <submittedName>
        <fullName evidence="10">PTS sugar transporter</fullName>
    </submittedName>
</protein>
<keyword evidence="6 9" id="KW-0812">Transmembrane</keyword>
<accession>A0A6I2RHM1</accession>
<keyword evidence="5" id="KW-0598">Phosphotransferase system</keyword>
<dbReference type="InterPro" id="IPR004700">
    <property type="entry name" value="PTS_IIC_man"/>
</dbReference>
<organism evidence="10 11">
    <name type="scientific">Flavonifractor plautii</name>
    <name type="common">Fusobacterium plautii</name>
    <dbReference type="NCBI Taxonomy" id="292800"/>
    <lineage>
        <taxon>Bacteria</taxon>
        <taxon>Bacillati</taxon>
        <taxon>Bacillota</taxon>
        <taxon>Clostridia</taxon>
        <taxon>Eubacteriales</taxon>
        <taxon>Oscillospiraceae</taxon>
        <taxon>Flavonifractor</taxon>
    </lineage>
</organism>
<dbReference type="RefSeq" id="WP_154250339.1">
    <property type="nucleotide sequence ID" value="NZ_CP095094.1"/>
</dbReference>
<feature type="transmembrane region" description="Helical" evidence="9">
    <location>
        <begin position="94"/>
        <end position="113"/>
    </location>
</feature>
<proteinExistence type="predicted"/>
<dbReference type="AlphaFoldDB" id="A0A6I2RHM1"/>
<feature type="transmembrane region" description="Helical" evidence="9">
    <location>
        <begin position="134"/>
        <end position="157"/>
    </location>
</feature>
<dbReference type="GO" id="GO:0009401">
    <property type="term" value="P:phosphoenolpyruvate-dependent sugar phosphotransferase system"/>
    <property type="evidence" value="ECO:0007669"/>
    <property type="project" value="UniProtKB-KW"/>
</dbReference>
<feature type="transmembrane region" description="Helical" evidence="9">
    <location>
        <begin position="169"/>
        <end position="192"/>
    </location>
</feature>
<keyword evidence="2" id="KW-0813">Transport</keyword>
<evidence type="ECO:0000313" key="10">
    <source>
        <dbReference type="EMBL" id="MSB48563.1"/>
    </source>
</evidence>
<feature type="transmembrane region" description="Helical" evidence="9">
    <location>
        <begin position="70"/>
        <end position="88"/>
    </location>
</feature>
<name>A0A6I2RHM1_FLAPL</name>
<dbReference type="PANTHER" id="PTHR32502">
    <property type="entry name" value="N-ACETYLGALACTOSAMINE PERMEASE II COMPONENT-RELATED"/>
    <property type="match status" value="1"/>
</dbReference>
<keyword evidence="8 9" id="KW-0472">Membrane</keyword>
<keyword evidence="4 10" id="KW-0762">Sugar transport</keyword>
<dbReference type="InterPro" id="IPR050303">
    <property type="entry name" value="GatZ_KbaZ_carbometab"/>
</dbReference>
<evidence type="ECO:0000256" key="6">
    <source>
        <dbReference type="ARBA" id="ARBA00022692"/>
    </source>
</evidence>
<dbReference type="GO" id="GO:0005886">
    <property type="term" value="C:plasma membrane"/>
    <property type="evidence" value="ECO:0007669"/>
    <property type="project" value="UniProtKB-SubCell"/>
</dbReference>
<feature type="transmembrane region" description="Helical" evidence="9">
    <location>
        <begin position="30"/>
        <end position="58"/>
    </location>
</feature>
<evidence type="ECO:0000256" key="9">
    <source>
        <dbReference type="SAM" id="Phobius"/>
    </source>
</evidence>
<dbReference type="EMBL" id="WKPO01000008">
    <property type="protein sequence ID" value="MSB48563.1"/>
    <property type="molecule type" value="Genomic_DNA"/>
</dbReference>
<evidence type="ECO:0000256" key="7">
    <source>
        <dbReference type="ARBA" id="ARBA00022989"/>
    </source>
</evidence>
<dbReference type="Proteomes" id="UP000429811">
    <property type="component" value="Unassembled WGS sequence"/>
</dbReference>
<comment type="subcellular location">
    <subcellularLocation>
        <location evidence="1">Cell membrane</location>
        <topology evidence="1">Multi-pass membrane protein</topology>
    </subcellularLocation>
</comment>
<dbReference type="PROSITE" id="PS51106">
    <property type="entry name" value="PTS_EIIC_TYPE_4"/>
    <property type="match status" value="1"/>
</dbReference>
<evidence type="ECO:0000256" key="3">
    <source>
        <dbReference type="ARBA" id="ARBA00022475"/>
    </source>
</evidence>
<sequence>MLQAFLLGLCGAYGHIDWGIGTPYLNRPIILGPLVGLILGDLTTGIIIGGTLEVFFLGQMAIGSYIPPDAAVGGVLGTAFAINAGLGAEMALTMAIPIAIIATSFQNVLWSIFSMTSKIADKYAAKGNEKGIAAIMFMEGSLNVLLKFCLVFFPWLFGADKVTELLNSIPQVFIDGMTVAGSLMAAIGLAMLMRMIMSKKVAPYYFLGFLLAAYLGVPVLGVAALGLILVLTKFDFNLSTLKTSAAETGEVAQNDDDF</sequence>
<evidence type="ECO:0000256" key="5">
    <source>
        <dbReference type="ARBA" id="ARBA00022683"/>
    </source>
</evidence>
<keyword evidence="3" id="KW-1003">Cell membrane</keyword>